<organism evidence="2">
    <name type="scientific">Hadogenes troglodytes</name>
    <dbReference type="NCBI Taxonomy" id="1577150"/>
    <lineage>
        <taxon>Eukaryota</taxon>
        <taxon>Metazoa</taxon>
        <taxon>Ecdysozoa</taxon>
        <taxon>Arthropoda</taxon>
        <taxon>Chelicerata</taxon>
        <taxon>Arachnida</taxon>
        <taxon>Scorpiones</taxon>
        <taxon>Iurida</taxon>
        <taxon>Scorpionoidea</taxon>
        <taxon>Hemiscorpiidae</taxon>
        <taxon>Hadogenes</taxon>
    </lineage>
</organism>
<evidence type="ECO:0000256" key="1">
    <source>
        <dbReference type="SAM" id="SignalP"/>
    </source>
</evidence>
<feature type="signal peptide" evidence="1">
    <location>
        <begin position="1"/>
        <end position="22"/>
    </location>
</feature>
<protein>
    <submittedName>
        <fullName evidence="2">Venom peptide HtUy2</fullName>
    </submittedName>
</protein>
<reference evidence="2" key="1">
    <citation type="journal article" date="2016" name="J. Proteomics">
        <title>Transcriptomic analysis of the venom glands from the scorpion Hadogenes troglodytes revealed unique and extremely high diversity of the venom peptides.</title>
        <authorList>
            <person name="Zhong J."/>
            <person name="Zeng X.C."/>
            <person name="Zeng X."/>
            <person name="Nie Y."/>
            <person name="Zhang L."/>
            <person name="Wu S."/>
            <person name="Bao A."/>
        </authorList>
    </citation>
    <scope>NUCLEOTIDE SEQUENCE</scope>
</reference>
<proteinExistence type="evidence at transcript level"/>
<dbReference type="AlphaFoldDB" id="A0A1B3IJ50"/>
<feature type="chain" id="PRO_5008548575" evidence="1">
    <location>
        <begin position="23"/>
        <end position="71"/>
    </location>
</feature>
<keyword evidence="1" id="KW-0732">Signal</keyword>
<name>A0A1B3IJ50_9SCOR</name>
<evidence type="ECO:0000313" key="2">
    <source>
        <dbReference type="EMBL" id="AOF40223.1"/>
    </source>
</evidence>
<accession>A0A1B3IJ50</accession>
<dbReference type="EMBL" id="KU643131">
    <property type="protein sequence ID" value="AOF40223.1"/>
    <property type="molecule type" value="mRNA"/>
</dbReference>
<sequence length="71" mass="7793">MKAAVVAVLVIFVCCSDYLSDAHHCDYCPKQEEECNRICIQDHQAKCGYCTGKGNSSCLCPENDSDCNGRV</sequence>